<dbReference type="GO" id="GO:0009252">
    <property type="term" value="P:peptidoglycan biosynthetic process"/>
    <property type="evidence" value="ECO:0007669"/>
    <property type="project" value="UniProtKB-KW"/>
</dbReference>
<dbReference type="InterPro" id="IPR001264">
    <property type="entry name" value="Glyco_trans_51"/>
</dbReference>
<dbReference type="GO" id="GO:0008360">
    <property type="term" value="P:regulation of cell shape"/>
    <property type="evidence" value="ECO:0007669"/>
    <property type="project" value="UniProtKB-KW"/>
</dbReference>
<keyword evidence="1" id="KW-1003">Cell membrane</keyword>
<dbReference type="InterPro" id="IPR012338">
    <property type="entry name" value="Beta-lactam/transpept-like"/>
</dbReference>
<evidence type="ECO:0000256" key="3">
    <source>
        <dbReference type="ARBA" id="ARBA00022670"/>
    </source>
</evidence>
<dbReference type="SUPFAM" id="SSF53955">
    <property type="entry name" value="Lysozyme-like"/>
    <property type="match status" value="1"/>
</dbReference>
<keyword evidence="6 17" id="KW-0812">Transmembrane</keyword>
<dbReference type="Gene3D" id="3.40.710.10">
    <property type="entry name" value="DD-peptidase/beta-lactamase superfamily"/>
    <property type="match status" value="1"/>
</dbReference>
<dbReference type="Proteomes" id="UP000276443">
    <property type="component" value="Unassembled WGS sequence"/>
</dbReference>
<dbReference type="Gene3D" id="1.10.3810.10">
    <property type="entry name" value="Biosynthetic peptidoglycan transglycosylase-like"/>
    <property type="match status" value="1"/>
</dbReference>
<keyword evidence="7" id="KW-0378">Hydrolase</keyword>
<sequence length="1008" mass="113288">MKRNERKNRWLAVFQEGKFISSTRITLDVLWHVALFFIVIGLIAMFFMAGTGFGYFASLVQDIPTEKKEDMRDQVYNYEETSHIYFANNVHMGELRSDLHREEIALDEVSKELKMAIKATEDEYFETHNGIVPKAIMRALYQEFAGTDMQSGGSTLTQQLIKSQILTNEVSFERKAKEILIALRLENFFNKDEIFEAYLNIVPFGRDSSGRNIAGVQAAAQGLFDVDASELNLAQAAFIAGLPQSPSIYTPFDGNGNVKPEESLEDGLERQIIVLNRMRDEGIIDEETYNEAREYDTIGNLTDKNESTISEYPFLTLEIESRAKDIMVEHLAEQDGYTKEDLNNDDSIYEQYEIIAERNLRQNGYDIHTTINKEIFDRFQDVTDEYSYFRPTHTVTRTDPDTGESYQEEVPVEAGAMLRDNKTGAIIAYVGGRDYERSQMDHVFYYHRPNGSTMKPLASYAPAMDMGYLHPGSPLADVKFGDSLINEHGGWGPTNFCSSCERGIESARTALVNSHNLPATRLSYDLANKRGMREDISNYLINQGFSEETFAPNRIATPTPLGGDSVYLKNTTDAYSVFANQGKFIESYMIDKIVDDDGNSIYEHEVEETEVFSPQTAYLTLDILRDVLTEGTATYLRSQLTNQGVDWAGKTGTSDHTQDLLFIGTNPNVTLGTWIGYDTYDYNGDGTVSDYEKQDIMNLDNCSNCSLPPSYRNQGYWAELANAATEVDPDLMAPSENHQNPGGIVSRSYCQLSGDLPSEACEELGLVSTDLFNIEHVPDESDDSVIEGRYVQIGDEYYEAIDETPEDFTEEGFFLRPGFIEEQGWGDIDDLSKLLPDNEVWENLIVPEDETLDDNGAPSSPSGLGIDGNTLSWSDSEQDVIGYHVYMAPTEEDEFELVGSTKDTSFELPRNNSVYVVMAVDYHGHESDFSNEIVYGSIEPPEEEEEEEDDEDNEDSDEEGNSDEQNDGDVDDDNSNDNDNNNDGNSNNNDDSGSNENNDSTQDNSIES</sequence>
<organism evidence="20 21">
    <name type="scientific">Aquisalibacillus elongatus</name>
    <dbReference type="NCBI Taxonomy" id="485577"/>
    <lineage>
        <taxon>Bacteria</taxon>
        <taxon>Bacillati</taxon>
        <taxon>Bacillota</taxon>
        <taxon>Bacilli</taxon>
        <taxon>Bacillales</taxon>
        <taxon>Bacillaceae</taxon>
        <taxon>Aquisalibacillus</taxon>
    </lineage>
</organism>
<name>A0A3N5BCJ1_9BACI</name>
<dbReference type="SUPFAM" id="SSF56601">
    <property type="entry name" value="beta-lactamase/transpeptidase-like"/>
    <property type="match status" value="1"/>
</dbReference>
<dbReference type="InterPro" id="IPR013783">
    <property type="entry name" value="Ig-like_fold"/>
</dbReference>
<proteinExistence type="predicted"/>
<keyword evidence="12" id="KW-0511">Multifunctional enzyme</keyword>
<dbReference type="GO" id="GO:0008955">
    <property type="term" value="F:peptidoglycan glycosyltransferase activity"/>
    <property type="evidence" value="ECO:0007669"/>
    <property type="project" value="UniProtKB-EC"/>
</dbReference>
<dbReference type="InterPro" id="IPR036950">
    <property type="entry name" value="PBP_transglycosylase"/>
</dbReference>
<evidence type="ECO:0000256" key="17">
    <source>
        <dbReference type="SAM" id="Phobius"/>
    </source>
</evidence>
<keyword evidence="4" id="KW-0328">Glycosyltransferase</keyword>
<dbReference type="InterPro" id="IPR023346">
    <property type="entry name" value="Lysozyme-like_dom_sf"/>
</dbReference>
<keyword evidence="10 17" id="KW-1133">Transmembrane helix</keyword>
<dbReference type="GO" id="GO:0071555">
    <property type="term" value="P:cell wall organization"/>
    <property type="evidence" value="ECO:0007669"/>
    <property type="project" value="UniProtKB-KW"/>
</dbReference>
<comment type="caution">
    <text evidence="20">The sequence shown here is derived from an EMBL/GenBank/DDBJ whole genome shotgun (WGS) entry which is preliminary data.</text>
</comment>
<dbReference type="GO" id="GO:0006508">
    <property type="term" value="P:proteolysis"/>
    <property type="evidence" value="ECO:0007669"/>
    <property type="project" value="UniProtKB-KW"/>
</dbReference>
<evidence type="ECO:0000313" key="20">
    <source>
        <dbReference type="EMBL" id="RPF55334.1"/>
    </source>
</evidence>
<feature type="region of interest" description="Disordered" evidence="16">
    <location>
        <begin position="940"/>
        <end position="1008"/>
    </location>
</feature>
<dbReference type="Gene3D" id="2.60.40.10">
    <property type="entry name" value="Immunoglobulins"/>
    <property type="match status" value="1"/>
</dbReference>
<dbReference type="Pfam" id="PF00905">
    <property type="entry name" value="Transpeptidase"/>
    <property type="match status" value="1"/>
</dbReference>
<dbReference type="PANTHER" id="PTHR32282:SF32">
    <property type="entry name" value="PENICILLIN-BINDING PROTEIN 2A"/>
    <property type="match status" value="1"/>
</dbReference>
<feature type="domain" description="Glycosyl transferase family 51" evidence="19">
    <location>
        <begin position="92"/>
        <end position="278"/>
    </location>
</feature>
<evidence type="ECO:0000256" key="6">
    <source>
        <dbReference type="ARBA" id="ARBA00022692"/>
    </source>
</evidence>
<dbReference type="PANTHER" id="PTHR32282">
    <property type="entry name" value="BINDING PROTEIN TRANSPEPTIDASE, PUTATIVE-RELATED"/>
    <property type="match status" value="1"/>
</dbReference>
<keyword evidence="21" id="KW-1185">Reference proteome</keyword>
<dbReference type="EMBL" id="RKRF01000007">
    <property type="protein sequence ID" value="RPF55334.1"/>
    <property type="molecule type" value="Genomic_DNA"/>
</dbReference>
<feature type="domain" description="Penicillin-binding protein transpeptidase" evidence="18">
    <location>
        <begin position="415"/>
        <end position="680"/>
    </location>
</feature>
<keyword evidence="2" id="KW-0121">Carboxypeptidase</keyword>
<dbReference type="Pfam" id="PF00912">
    <property type="entry name" value="Transgly"/>
    <property type="match status" value="1"/>
</dbReference>
<keyword evidence="8" id="KW-0133">Cell shape</keyword>
<comment type="catalytic activity">
    <reaction evidence="14">
        <text>Preferential cleavage: (Ac)2-L-Lys-D-Ala-|-D-Ala. Also transpeptidation of peptidyl-alanyl moieties that are N-acyl substituents of D-alanine.</text>
        <dbReference type="EC" id="3.4.16.4"/>
    </reaction>
</comment>
<evidence type="ECO:0000256" key="8">
    <source>
        <dbReference type="ARBA" id="ARBA00022960"/>
    </source>
</evidence>
<dbReference type="InterPro" id="IPR001460">
    <property type="entry name" value="PCN-bd_Tpept"/>
</dbReference>
<evidence type="ECO:0000256" key="5">
    <source>
        <dbReference type="ARBA" id="ARBA00022679"/>
    </source>
</evidence>
<evidence type="ECO:0000259" key="18">
    <source>
        <dbReference type="Pfam" id="PF00905"/>
    </source>
</evidence>
<feature type="transmembrane region" description="Helical" evidence="17">
    <location>
        <begin position="29"/>
        <end position="57"/>
    </location>
</feature>
<keyword evidence="3" id="KW-0645">Protease</keyword>
<evidence type="ECO:0000256" key="10">
    <source>
        <dbReference type="ARBA" id="ARBA00022989"/>
    </source>
</evidence>
<keyword evidence="5" id="KW-0808">Transferase</keyword>
<evidence type="ECO:0000256" key="16">
    <source>
        <dbReference type="SAM" id="MobiDB-lite"/>
    </source>
</evidence>
<dbReference type="InterPro" id="IPR050396">
    <property type="entry name" value="Glycosyltr_51/Transpeptidase"/>
</dbReference>
<feature type="compositionally biased region" description="Acidic residues" evidence="16">
    <location>
        <begin position="940"/>
        <end position="976"/>
    </location>
</feature>
<evidence type="ECO:0000256" key="11">
    <source>
        <dbReference type="ARBA" id="ARBA00023136"/>
    </source>
</evidence>
<evidence type="ECO:0000256" key="12">
    <source>
        <dbReference type="ARBA" id="ARBA00023268"/>
    </source>
</evidence>
<evidence type="ECO:0000256" key="13">
    <source>
        <dbReference type="ARBA" id="ARBA00023316"/>
    </source>
</evidence>
<evidence type="ECO:0000256" key="4">
    <source>
        <dbReference type="ARBA" id="ARBA00022676"/>
    </source>
</evidence>
<accession>A0A3N5BCJ1</accession>
<dbReference type="GO" id="GO:0030288">
    <property type="term" value="C:outer membrane-bounded periplasmic space"/>
    <property type="evidence" value="ECO:0007669"/>
    <property type="project" value="TreeGrafter"/>
</dbReference>
<protein>
    <submittedName>
        <fullName evidence="20">Penicillin-binding protein</fullName>
    </submittedName>
</protein>
<feature type="region of interest" description="Disordered" evidence="16">
    <location>
        <begin position="850"/>
        <end position="870"/>
    </location>
</feature>
<evidence type="ECO:0000256" key="7">
    <source>
        <dbReference type="ARBA" id="ARBA00022801"/>
    </source>
</evidence>
<keyword evidence="13" id="KW-0961">Cell wall biogenesis/degradation</keyword>
<feature type="compositionally biased region" description="Low complexity" evidence="16">
    <location>
        <begin position="977"/>
        <end position="1000"/>
    </location>
</feature>
<evidence type="ECO:0000256" key="9">
    <source>
        <dbReference type="ARBA" id="ARBA00022984"/>
    </source>
</evidence>
<evidence type="ECO:0000313" key="21">
    <source>
        <dbReference type="Proteomes" id="UP000276443"/>
    </source>
</evidence>
<evidence type="ECO:0000256" key="1">
    <source>
        <dbReference type="ARBA" id="ARBA00022475"/>
    </source>
</evidence>
<dbReference type="RefSeq" id="WP_124219004.1">
    <property type="nucleotide sequence ID" value="NZ_RKRF01000007.1"/>
</dbReference>
<keyword evidence="11 17" id="KW-0472">Membrane</keyword>
<dbReference type="OrthoDB" id="9766909at2"/>
<dbReference type="AlphaFoldDB" id="A0A3N5BCJ1"/>
<evidence type="ECO:0000256" key="15">
    <source>
        <dbReference type="ARBA" id="ARBA00049902"/>
    </source>
</evidence>
<dbReference type="Gene3D" id="3.90.1310.40">
    <property type="match status" value="1"/>
</dbReference>
<evidence type="ECO:0000256" key="14">
    <source>
        <dbReference type="ARBA" id="ARBA00034000"/>
    </source>
</evidence>
<dbReference type="GO" id="GO:0008658">
    <property type="term" value="F:penicillin binding"/>
    <property type="evidence" value="ECO:0007669"/>
    <property type="project" value="InterPro"/>
</dbReference>
<dbReference type="GO" id="GO:0009002">
    <property type="term" value="F:serine-type D-Ala-D-Ala carboxypeptidase activity"/>
    <property type="evidence" value="ECO:0007669"/>
    <property type="project" value="UniProtKB-EC"/>
</dbReference>
<comment type="catalytic activity">
    <reaction evidence="15">
        <text>[GlcNAc-(1-&gt;4)-Mur2Ac(oyl-L-Ala-gamma-D-Glu-L-Lys-D-Ala-D-Ala)](n)-di-trans,octa-cis-undecaprenyl diphosphate + beta-D-GlcNAc-(1-&gt;4)-Mur2Ac(oyl-L-Ala-gamma-D-Glu-L-Lys-D-Ala-D-Ala)-di-trans,octa-cis-undecaprenyl diphosphate = [GlcNAc-(1-&gt;4)-Mur2Ac(oyl-L-Ala-gamma-D-Glu-L-Lys-D-Ala-D-Ala)](n+1)-di-trans,octa-cis-undecaprenyl diphosphate + di-trans,octa-cis-undecaprenyl diphosphate + H(+)</text>
        <dbReference type="Rhea" id="RHEA:23708"/>
        <dbReference type="Rhea" id="RHEA-COMP:9602"/>
        <dbReference type="Rhea" id="RHEA-COMP:9603"/>
        <dbReference type="ChEBI" id="CHEBI:15378"/>
        <dbReference type="ChEBI" id="CHEBI:58405"/>
        <dbReference type="ChEBI" id="CHEBI:60033"/>
        <dbReference type="ChEBI" id="CHEBI:78435"/>
        <dbReference type="EC" id="2.4.99.28"/>
    </reaction>
</comment>
<evidence type="ECO:0000259" key="19">
    <source>
        <dbReference type="Pfam" id="PF00912"/>
    </source>
</evidence>
<reference evidence="20 21" key="1">
    <citation type="submission" date="2018-11" db="EMBL/GenBank/DDBJ databases">
        <title>Genomic Encyclopedia of Type Strains, Phase IV (KMG-IV): sequencing the most valuable type-strain genomes for metagenomic binning, comparative biology and taxonomic classification.</title>
        <authorList>
            <person name="Goeker M."/>
        </authorList>
    </citation>
    <scope>NUCLEOTIDE SEQUENCE [LARGE SCALE GENOMIC DNA]</scope>
    <source>
        <strain evidence="20 21">DSM 18090</strain>
    </source>
</reference>
<evidence type="ECO:0000256" key="2">
    <source>
        <dbReference type="ARBA" id="ARBA00022645"/>
    </source>
</evidence>
<keyword evidence="9" id="KW-0573">Peptidoglycan synthesis</keyword>
<gene>
    <name evidence="20" type="ORF">EDC24_0205</name>
</gene>